<dbReference type="GO" id="GO:0004825">
    <property type="term" value="F:methionine-tRNA ligase activity"/>
    <property type="evidence" value="ECO:0007669"/>
    <property type="project" value="UniProtKB-EC"/>
</dbReference>
<evidence type="ECO:0000313" key="11">
    <source>
        <dbReference type="Proteomes" id="UP001055025"/>
    </source>
</evidence>
<comment type="caution">
    <text evidence="10">The sequence shown here is derived from an EMBL/GenBank/DDBJ whole genome shotgun (WGS) entry which is preliminary data.</text>
</comment>
<dbReference type="EMBL" id="BQKC01000001">
    <property type="protein sequence ID" value="GJM55691.1"/>
    <property type="molecule type" value="Genomic_DNA"/>
</dbReference>
<evidence type="ECO:0000256" key="5">
    <source>
        <dbReference type="ARBA" id="ARBA00022917"/>
    </source>
</evidence>
<protein>
    <recommendedName>
        <fullName evidence="9">Methionyl/Leucyl tRNA synthetase domain-containing protein</fullName>
    </recommendedName>
</protein>
<keyword evidence="11" id="KW-1185">Reference proteome</keyword>
<evidence type="ECO:0000256" key="1">
    <source>
        <dbReference type="ARBA" id="ARBA00008258"/>
    </source>
</evidence>
<dbReference type="Gene3D" id="2.20.28.20">
    <property type="entry name" value="Methionyl-tRNA synthetase, Zn-domain"/>
    <property type="match status" value="1"/>
</dbReference>
<dbReference type="Gene3D" id="3.40.50.620">
    <property type="entry name" value="HUPs"/>
    <property type="match status" value="2"/>
</dbReference>
<keyword evidence="5 8" id="KW-0648">Protein biosynthesis</keyword>
<dbReference type="InterPro" id="IPR009080">
    <property type="entry name" value="tRNAsynth_Ia_anticodon-bd"/>
</dbReference>
<dbReference type="InterPro" id="IPR023458">
    <property type="entry name" value="Met-tRNA_ligase_1"/>
</dbReference>
<evidence type="ECO:0000256" key="4">
    <source>
        <dbReference type="ARBA" id="ARBA00022840"/>
    </source>
</evidence>
<name>A0AAV5B5P6_9ACTN</name>
<feature type="domain" description="Methionyl/Leucyl tRNA synthetase" evidence="9">
    <location>
        <begin position="312"/>
        <end position="480"/>
    </location>
</feature>
<proteinExistence type="inferred from homology"/>
<feature type="domain" description="Methionyl/Leucyl tRNA synthetase" evidence="9">
    <location>
        <begin position="14"/>
        <end position="250"/>
    </location>
</feature>
<comment type="catalytic activity">
    <reaction evidence="7">
        <text>tRNA(Met) + L-methionine + ATP = L-methionyl-tRNA(Met) + AMP + diphosphate</text>
        <dbReference type="Rhea" id="RHEA:13481"/>
        <dbReference type="Rhea" id="RHEA-COMP:9667"/>
        <dbReference type="Rhea" id="RHEA-COMP:9698"/>
        <dbReference type="ChEBI" id="CHEBI:30616"/>
        <dbReference type="ChEBI" id="CHEBI:33019"/>
        <dbReference type="ChEBI" id="CHEBI:57844"/>
        <dbReference type="ChEBI" id="CHEBI:78442"/>
        <dbReference type="ChEBI" id="CHEBI:78530"/>
        <dbReference type="ChEBI" id="CHEBI:456215"/>
        <dbReference type="EC" id="6.1.1.10"/>
    </reaction>
</comment>
<keyword evidence="3 8" id="KW-0547">Nucleotide-binding</keyword>
<gene>
    <name evidence="10" type="ORF">ATOP_13460</name>
</gene>
<sequence length="684" mass="75466">MPTANRPSFPARAVVTAGMPYGNKGLHFGHIGGVFVPADFFARFLRDRIGAENVLFVSGTDCYGSPIMEGFRKKAEDGYEGTITDYVAANHEAQKAALASYEVALDFYGGSGLAPARDVHAAMSDAVIRRLHEAGTLKLRETLQFYDVEAGQFLNGRQVQGFCPVPGCKSEKAYADECDLGHQFEPADLVRPVSQVTGTVPELRPVANWYFDLPGFQDYLEGLDDDWETDDQVRDVVVKTVRESLVPPAIYLKCDLRGEFDAVATELPPHTVHEPQGRQQSFSVEFADWEARDRAREVLDGAGLRFRTGKCLLPFRITGNIDWGVPAPAMDGVDGLTVWCWPESLWAPISFTETVLGETPEEHAANATLPGAVPDTHAGADWRDWWCADDAQVFQFIGQDNIYFYCVAQPAIWKALGWGLFQDTPVANYHILFMNKKASSSGAVKPPMAAELLDFYTPEQLRCHWLSLGLGAKAVSFAPKPFDTSVSHRDKKSGEEVLVKDDPRVVDPALKESAFLTNIFNRLARSCFYGAQRHLDGHLPEVAPAEECVAACDEATLAFEEAMHGLDFTRALSVADAFGREANRRWDAASKAAKDDEDAYAAALADAFRSLRTLTLLMHPAAPTGCEKVREHLAIPADLLFSWDHAFEGVTELVGAMGEAVADHRLVELPPRTDFFEKHPSQYR</sequence>
<dbReference type="GO" id="GO:0006431">
    <property type="term" value="P:methionyl-tRNA aminoacylation"/>
    <property type="evidence" value="ECO:0007669"/>
    <property type="project" value="TreeGrafter"/>
</dbReference>
<dbReference type="PANTHER" id="PTHR45765:SF1">
    <property type="entry name" value="METHIONINE--TRNA LIGASE, CYTOPLASMIC"/>
    <property type="match status" value="1"/>
</dbReference>
<dbReference type="InterPro" id="IPR029038">
    <property type="entry name" value="MetRS_Zn"/>
</dbReference>
<dbReference type="SUPFAM" id="SSF47323">
    <property type="entry name" value="Anticodon-binding domain of a subclass of class I aminoacyl-tRNA synthetases"/>
    <property type="match status" value="1"/>
</dbReference>
<dbReference type="InterPro" id="IPR014729">
    <property type="entry name" value="Rossmann-like_a/b/a_fold"/>
</dbReference>
<reference evidence="10" key="1">
    <citation type="journal article" date="2022" name="Int. J. Syst. Evol. Microbiol.">
        <title>Granulimonas faecalis gen. nov., sp. nov., and Leptogranulimonas caecicola gen. nov., sp. nov., novel lactate-producing Atopobiaceae bacteria isolated from mouse intestines, and an emended description of the family Atopobiaceae.</title>
        <authorList>
            <person name="Morinaga K."/>
            <person name="Kusada H."/>
            <person name="Sakamoto S."/>
            <person name="Murakami T."/>
            <person name="Toyoda A."/>
            <person name="Mori H."/>
            <person name="Meng X.Y."/>
            <person name="Takashino M."/>
            <person name="Murotomi K."/>
            <person name="Tamaki H."/>
        </authorList>
    </citation>
    <scope>NUCLEOTIDE SEQUENCE</scope>
    <source>
        <strain evidence="10">OPF53</strain>
    </source>
</reference>
<evidence type="ECO:0000256" key="3">
    <source>
        <dbReference type="ARBA" id="ARBA00022741"/>
    </source>
</evidence>
<organism evidence="10 11">
    <name type="scientific">Granulimonas faecalis</name>
    <dbReference type="NCBI Taxonomy" id="2894155"/>
    <lineage>
        <taxon>Bacteria</taxon>
        <taxon>Bacillati</taxon>
        <taxon>Actinomycetota</taxon>
        <taxon>Coriobacteriia</taxon>
        <taxon>Coriobacteriales</taxon>
        <taxon>Kribbibacteriaceae</taxon>
        <taxon>Granulimonas</taxon>
    </lineage>
</organism>
<dbReference type="Gene3D" id="1.10.730.10">
    <property type="entry name" value="Isoleucyl-tRNA Synthetase, Domain 1"/>
    <property type="match status" value="1"/>
</dbReference>
<dbReference type="Proteomes" id="UP001055025">
    <property type="component" value="Unassembled WGS sequence"/>
</dbReference>
<dbReference type="SUPFAM" id="SSF52374">
    <property type="entry name" value="Nucleotidylyl transferase"/>
    <property type="match status" value="1"/>
</dbReference>
<accession>A0AAV5B5P6</accession>
<evidence type="ECO:0000256" key="6">
    <source>
        <dbReference type="ARBA" id="ARBA00023146"/>
    </source>
</evidence>
<dbReference type="GO" id="GO:0005524">
    <property type="term" value="F:ATP binding"/>
    <property type="evidence" value="ECO:0007669"/>
    <property type="project" value="UniProtKB-KW"/>
</dbReference>
<evidence type="ECO:0000259" key="9">
    <source>
        <dbReference type="Pfam" id="PF09334"/>
    </source>
</evidence>
<dbReference type="InterPro" id="IPR015413">
    <property type="entry name" value="Methionyl/Leucyl_tRNA_Synth"/>
</dbReference>
<evidence type="ECO:0000256" key="7">
    <source>
        <dbReference type="ARBA" id="ARBA00047364"/>
    </source>
</evidence>
<keyword evidence="2 8" id="KW-0436">Ligase</keyword>
<comment type="similarity">
    <text evidence="1">Belongs to the class-I aminoacyl-tRNA synthetase family. MetG type 1 subfamily.</text>
</comment>
<dbReference type="PANTHER" id="PTHR45765">
    <property type="entry name" value="METHIONINE--TRNA LIGASE"/>
    <property type="match status" value="1"/>
</dbReference>
<keyword evidence="4 8" id="KW-0067">ATP-binding</keyword>
<keyword evidence="6 8" id="KW-0030">Aminoacyl-tRNA synthetase</keyword>
<evidence type="ECO:0000313" key="10">
    <source>
        <dbReference type="EMBL" id="GJM55691.1"/>
    </source>
</evidence>
<evidence type="ECO:0000256" key="2">
    <source>
        <dbReference type="ARBA" id="ARBA00022598"/>
    </source>
</evidence>
<evidence type="ECO:0000256" key="8">
    <source>
        <dbReference type="RuleBase" id="RU363039"/>
    </source>
</evidence>
<dbReference type="Pfam" id="PF09334">
    <property type="entry name" value="tRNA-synt_1g"/>
    <property type="match status" value="2"/>
</dbReference>
<dbReference type="RefSeq" id="WP_265590891.1">
    <property type="nucleotide sequence ID" value="NZ_BQKC01000001.1"/>
</dbReference>
<dbReference type="GO" id="GO:0005829">
    <property type="term" value="C:cytosol"/>
    <property type="evidence" value="ECO:0007669"/>
    <property type="project" value="TreeGrafter"/>
</dbReference>
<dbReference type="AlphaFoldDB" id="A0AAV5B5P6"/>